<feature type="active site" description="Proton donor/acceptor" evidence="2">
    <location>
        <position position="135"/>
    </location>
</feature>
<feature type="compositionally biased region" description="Basic and acidic residues" evidence="3">
    <location>
        <begin position="54"/>
        <end position="63"/>
    </location>
</feature>
<accession>A0A1W5ZZ11</accession>
<evidence type="ECO:0000256" key="3">
    <source>
        <dbReference type="SAM" id="MobiDB-lite"/>
    </source>
</evidence>
<dbReference type="InterPro" id="IPR023365">
    <property type="entry name" value="Sortase_dom-sf"/>
</dbReference>
<dbReference type="InterPro" id="IPR041999">
    <property type="entry name" value="Sortase_D_1"/>
</dbReference>
<dbReference type="NCBIfam" id="NF033746">
    <property type="entry name" value="class_D_sortase"/>
    <property type="match status" value="1"/>
</dbReference>
<keyword evidence="5" id="KW-1185">Reference proteome</keyword>
<dbReference type="EMBL" id="CP020772">
    <property type="protein sequence ID" value="ARI78504.1"/>
    <property type="molecule type" value="Genomic_DNA"/>
</dbReference>
<keyword evidence="1" id="KW-0378">Hydrolase</keyword>
<sequence length="213" mass="24002">MKWIGTFVLAFGLLITGWSGYQWYMGKQSVSDLAQSQKVNATADEKNVQNVQTQDKDLPKTDNLHTAPSKPVSTLDYEFDKGAKMASLEIPAIEKQFEVFWGTDDQSLNRGVGMYVSEWTTVPNLEKGHTVLSGHRETVFTGLGDVKEGDVLTVNYNDSSYDYEVEKTWVTDAQDRSVIVEKDEATLTLTTCYPFEFFGDAPDRYIIQAKLKK</sequence>
<evidence type="ECO:0000256" key="1">
    <source>
        <dbReference type="ARBA" id="ARBA00022801"/>
    </source>
</evidence>
<gene>
    <name evidence="4" type="ORF">HM131_17400</name>
</gene>
<dbReference type="KEGG" id="hmn:HM131_17400"/>
<dbReference type="AlphaFoldDB" id="A0A1W5ZZ11"/>
<dbReference type="NCBIfam" id="TIGR01076">
    <property type="entry name" value="sortase_fam"/>
    <property type="match status" value="1"/>
</dbReference>
<dbReference type="InterPro" id="IPR053525">
    <property type="entry name" value="Sortase_D"/>
</dbReference>
<organism evidence="4 5">
    <name type="scientific">Halobacillus mangrovi</name>
    <dbReference type="NCBI Taxonomy" id="402384"/>
    <lineage>
        <taxon>Bacteria</taxon>
        <taxon>Bacillati</taxon>
        <taxon>Bacillota</taxon>
        <taxon>Bacilli</taxon>
        <taxon>Bacillales</taxon>
        <taxon>Bacillaceae</taxon>
        <taxon>Halobacillus</taxon>
    </lineage>
</organism>
<evidence type="ECO:0000256" key="2">
    <source>
        <dbReference type="PIRSR" id="PIRSR605754-1"/>
    </source>
</evidence>
<protein>
    <recommendedName>
        <fullName evidence="6">Class D sortase</fullName>
    </recommendedName>
</protein>
<evidence type="ECO:0008006" key="6">
    <source>
        <dbReference type="Google" id="ProtNLM"/>
    </source>
</evidence>
<dbReference type="Proteomes" id="UP000192527">
    <property type="component" value="Chromosome"/>
</dbReference>
<dbReference type="CDD" id="cd05828">
    <property type="entry name" value="Sortase_D_1"/>
    <property type="match status" value="1"/>
</dbReference>
<dbReference type="Gene3D" id="2.40.260.10">
    <property type="entry name" value="Sortase"/>
    <property type="match status" value="1"/>
</dbReference>
<name>A0A1W5ZZ11_9BACI</name>
<dbReference type="InterPro" id="IPR005754">
    <property type="entry name" value="Sortase"/>
</dbReference>
<evidence type="ECO:0000313" key="4">
    <source>
        <dbReference type="EMBL" id="ARI78504.1"/>
    </source>
</evidence>
<proteinExistence type="predicted"/>
<feature type="region of interest" description="Disordered" evidence="3">
    <location>
        <begin position="44"/>
        <end position="71"/>
    </location>
</feature>
<feature type="active site" description="Acyl-thioester intermediate" evidence="2">
    <location>
        <position position="192"/>
    </location>
</feature>
<dbReference type="SUPFAM" id="SSF63817">
    <property type="entry name" value="Sortase"/>
    <property type="match status" value="1"/>
</dbReference>
<dbReference type="STRING" id="402384.HM131_17400"/>
<reference evidence="4 5" key="1">
    <citation type="submission" date="2017-04" db="EMBL/GenBank/DDBJ databases">
        <title>The whole genome sequencing and assembly of Halobacillus mangrovi strain.</title>
        <authorList>
            <person name="Lee S.-J."/>
            <person name="Park M.-K."/>
            <person name="Kim J.-Y."/>
            <person name="Lee Y.-J."/>
            <person name="Yi H."/>
            <person name="Bahn Y.-S."/>
            <person name="Kim J.F."/>
            <person name="Lee D.-W."/>
        </authorList>
    </citation>
    <scope>NUCLEOTIDE SEQUENCE [LARGE SCALE GENOMIC DNA]</scope>
    <source>
        <strain evidence="4 5">KTB 131</strain>
    </source>
</reference>
<evidence type="ECO:0000313" key="5">
    <source>
        <dbReference type="Proteomes" id="UP000192527"/>
    </source>
</evidence>
<dbReference type="GO" id="GO:0016787">
    <property type="term" value="F:hydrolase activity"/>
    <property type="evidence" value="ECO:0007669"/>
    <property type="project" value="UniProtKB-KW"/>
</dbReference>
<dbReference type="RefSeq" id="WP_085030963.1">
    <property type="nucleotide sequence ID" value="NZ_CP020772.1"/>
</dbReference>
<dbReference type="Pfam" id="PF04203">
    <property type="entry name" value="Sortase"/>
    <property type="match status" value="1"/>
</dbReference>